<organism evidence="4">
    <name type="scientific">Micromonas pusilla (strain CCMP1545)</name>
    <name type="common">Picoplanktonic green alga</name>
    <dbReference type="NCBI Taxonomy" id="564608"/>
    <lineage>
        <taxon>Eukaryota</taxon>
        <taxon>Viridiplantae</taxon>
        <taxon>Chlorophyta</taxon>
        <taxon>Mamiellophyceae</taxon>
        <taxon>Mamiellales</taxon>
        <taxon>Mamiellaceae</taxon>
        <taxon>Micromonas</taxon>
    </lineage>
</organism>
<dbReference type="RefSeq" id="XP_003058724.1">
    <property type="nucleotide sequence ID" value="XM_003058678.1"/>
</dbReference>
<dbReference type="PANTHER" id="PTHR21286">
    <property type="entry name" value="NUCLEAR PORE COMPLEX PROTEIN NUP160"/>
    <property type="match status" value="1"/>
</dbReference>
<dbReference type="Proteomes" id="UP000001876">
    <property type="component" value="Unassembled WGS sequence"/>
</dbReference>
<dbReference type="STRING" id="564608.C1MSR7"/>
<feature type="region of interest" description="Disordered" evidence="1">
    <location>
        <begin position="1298"/>
        <end position="1368"/>
    </location>
</feature>
<dbReference type="InterPro" id="IPR021717">
    <property type="entry name" value="Nucleoporin_Nup160"/>
</dbReference>
<feature type="compositionally biased region" description="Low complexity" evidence="1">
    <location>
        <begin position="1317"/>
        <end position="1326"/>
    </location>
</feature>
<evidence type="ECO:0000259" key="2">
    <source>
        <dbReference type="Pfam" id="PF23300"/>
    </source>
</evidence>
<evidence type="ECO:0000313" key="4">
    <source>
        <dbReference type="Proteomes" id="UP000001876"/>
    </source>
</evidence>
<name>C1MSR7_MICPC</name>
<feature type="domain" description="Nucleoporin nup120-like HEAT repeat" evidence="2">
    <location>
        <begin position="982"/>
        <end position="1134"/>
    </location>
</feature>
<evidence type="ECO:0000313" key="3">
    <source>
        <dbReference type="EMBL" id="EEH57179.1"/>
    </source>
</evidence>
<dbReference type="OMA" id="DWLESFA"/>
<dbReference type="OrthoDB" id="514940at2759"/>
<feature type="compositionally biased region" description="Basic residues" evidence="1">
    <location>
        <begin position="1345"/>
        <end position="1359"/>
    </location>
</feature>
<sequence length="1668" mass="169755">MGRLAGFGRSADGVGVATREGFAEVLLEEHASHRVVLAPGAVDRVVRTNARDVSGGVAVDDATGATRLVGWSIDPEDGAAVLLTETPLLTRADAAADARDGPGPSKSHAVRVVFPRALAPCAALAPPTLRARRLVLVVADVDGALYRVRIDADSALSSSSVRASRRPCLLASLTPSDVIASPRASPALLAPLEGITTMRAVGGDLVAVGGKSGRTAVLFADDLSPACELKPPTLARLWNAVAGTGGMGGEHEIRALCEVPNDAGATLLASLRADCHLQVHELSTPHKPIAVLGAALPAVGIGGVSGGGGEGDEIQGDGANGGERAREAVTMCVGDGYLAATTREDQSSERTATHVYQLRLDAHHASVTYHSPVVDGDGVTSAIAICDGVLWALREEEEEEEEGDEMKKTSRSRSIDAGAGTTRRAPSRTIKAWPLEALNRSHPCDDLADAASHLAQWSAGGGDAAGAASALLGLAGDGGGGGGAGEIADAMSAQLSAHGVSSDVVLREALRLRELPAPPRGMPADRAAAAAIAFAAGGDRAAGADSVDAWARLATSYAAAWKSRRAVNGLVPVAGCALCVSRGGAIGVMRPLDALEATLASAAAAASAPGYGSEKGVRRGGFALPATATPATKAMTIGAYLCALLGSPGCHALDLVASGGVCAGGGGGGDSDARVATEDWLDAATALAGGKATAAATARSRAAMDDVAKAASRERRATQRKLAGSLRKLVRSLGASPADAVSSALDALEWIKVDRSLPPPGETTTTTTWPSVVEARAARQHANARVAACRGLLLFLGACRWGGERVGCDAAAAAAAVATLARCAAAHKTALIARWLVATPCAGAAAAAAAPSPPPPLAFAVLPSGEMQKRIGGGGFFWGRGSAALTAAGASLAADVVCGASGDGGGAGNELKRAVEIGAELYAGGELDALGTLLELSRAPTPGDVSDDAFDAPALLFLQALRASADVASAATDDALDAATRRATRLFFRAASGVGGEREDDELVQHLVKLLRGLMSGFPAAAAVASAPASRLEYYETLMLFFERLGCGEGAMQCAHAALREVDAAPPDDADADSMSGSSPEERRASRAARLWANLLQYALDVGDWRGAYAAVLSVPGADAQTAGIRRLVAAMCEPGDVRQGAEALVSLPFGDDRLPTVVRALEGRAASSPVDATPHPSLMLHALFVSRGRPRDAAGATLRHARRLREAVTVAADAVEGRASPASYRPTTPGRVAGVVAPLAPTTGDPRARLSRALEAHVAALLATINALRLCSPKERSVVERERDRVVVDGVDAKTVRDEDDVTATEDELGRSGDDGAATATATTETETETEPREGTTTTTGFAARRKTPPHPKRRRKTPPPPDATTLGALLREYVLAAARAELLAAGAETQSLGASSSAPRDAEQIPGLVASALCHGLFRTATTLATHWCEGEALTKQVTIIAATLAARAVLAQTRRGGGGGSGGGGALSLGVSSAADATARGAADRVGPADLVGGDAAAAADDVDPAAAWAALRSFLETHDTAARNFALAEAAARATLATSASIRLPQWLAARFTAGRDAPSASSGMARRGANPTALISAYVAHGRAEEAARVAIAELRRHEIAADATTRTKFLSSWFPEPLLRHVADATRDAPALAGLRAELDGLLDSRRKRAEADSKRLASFAS</sequence>
<dbReference type="GeneID" id="9683807"/>
<protein>
    <submittedName>
        <fullName evidence="3">Nucleoporin-like protein</fullName>
    </submittedName>
</protein>
<dbReference type="EMBL" id="GG663739">
    <property type="protein sequence ID" value="EEH57179.1"/>
    <property type="molecule type" value="Genomic_DNA"/>
</dbReference>
<gene>
    <name evidence="3" type="ORF">MICPUCDRAFT_57796</name>
</gene>
<dbReference type="InterPro" id="IPR056548">
    <property type="entry name" value="HEAT_Nup120"/>
</dbReference>
<evidence type="ECO:0000256" key="1">
    <source>
        <dbReference type="SAM" id="MobiDB-lite"/>
    </source>
</evidence>
<dbReference type="GO" id="GO:0017056">
    <property type="term" value="F:structural constituent of nuclear pore"/>
    <property type="evidence" value="ECO:0007669"/>
    <property type="project" value="TreeGrafter"/>
</dbReference>
<accession>C1MSR7</accession>
<proteinExistence type="predicted"/>
<dbReference type="eggNOG" id="KOG4521">
    <property type="taxonomic scope" value="Eukaryota"/>
</dbReference>
<reference evidence="3 4" key="1">
    <citation type="journal article" date="2009" name="Science">
        <title>Green evolution and dynamic adaptations revealed by genomes of the marine picoeukaryotes Micromonas.</title>
        <authorList>
            <person name="Worden A.Z."/>
            <person name="Lee J.H."/>
            <person name="Mock T."/>
            <person name="Rouze P."/>
            <person name="Simmons M.P."/>
            <person name="Aerts A.L."/>
            <person name="Allen A.E."/>
            <person name="Cuvelier M.L."/>
            <person name="Derelle E."/>
            <person name="Everett M.V."/>
            <person name="Foulon E."/>
            <person name="Grimwood J."/>
            <person name="Gundlach H."/>
            <person name="Henrissat B."/>
            <person name="Napoli C."/>
            <person name="McDonald S.M."/>
            <person name="Parker M.S."/>
            <person name="Rombauts S."/>
            <person name="Salamov A."/>
            <person name="Von Dassow P."/>
            <person name="Badger J.H."/>
            <person name="Coutinho P.M."/>
            <person name="Demir E."/>
            <person name="Dubchak I."/>
            <person name="Gentemann C."/>
            <person name="Eikrem W."/>
            <person name="Gready J.E."/>
            <person name="John U."/>
            <person name="Lanier W."/>
            <person name="Lindquist E.A."/>
            <person name="Lucas S."/>
            <person name="Mayer K.F."/>
            <person name="Moreau H."/>
            <person name="Not F."/>
            <person name="Otillar R."/>
            <person name="Panaud O."/>
            <person name="Pangilinan J."/>
            <person name="Paulsen I."/>
            <person name="Piegu B."/>
            <person name="Poliakov A."/>
            <person name="Robbens S."/>
            <person name="Schmutz J."/>
            <person name="Toulza E."/>
            <person name="Wyss T."/>
            <person name="Zelensky A."/>
            <person name="Zhou K."/>
            <person name="Armbrust E.V."/>
            <person name="Bhattacharya D."/>
            <person name="Goodenough U.W."/>
            <person name="Van de Peer Y."/>
            <person name="Grigoriev I.V."/>
        </authorList>
    </citation>
    <scope>NUCLEOTIDE SEQUENCE [LARGE SCALE GENOMIC DNA]</scope>
    <source>
        <strain evidence="3 4">CCMP1545</strain>
    </source>
</reference>
<feature type="compositionally biased region" description="Acidic residues" evidence="1">
    <location>
        <begin position="1299"/>
        <end position="1308"/>
    </location>
</feature>
<feature type="region of interest" description="Disordered" evidence="1">
    <location>
        <begin position="396"/>
        <end position="426"/>
    </location>
</feature>
<dbReference type="PANTHER" id="PTHR21286:SF0">
    <property type="entry name" value="NUCLEAR PORE COMPLEX PROTEIN NUP160"/>
    <property type="match status" value="1"/>
</dbReference>
<keyword evidence="4" id="KW-1185">Reference proteome</keyword>
<dbReference type="KEGG" id="mpp:MICPUCDRAFT_57796"/>
<dbReference type="GO" id="GO:0005643">
    <property type="term" value="C:nuclear pore"/>
    <property type="evidence" value="ECO:0007669"/>
    <property type="project" value="UniProtKB-ARBA"/>
</dbReference>
<dbReference type="Pfam" id="PF23300">
    <property type="entry name" value="HEAT_Nup120"/>
    <property type="match status" value="1"/>
</dbReference>